<keyword evidence="6" id="KW-1185">Reference proteome</keyword>
<dbReference type="GO" id="GO:0005524">
    <property type="term" value="F:ATP binding"/>
    <property type="evidence" value="ECO:0007669"/>
    <property type="project" value="UniProtKB-KW"/>
</dbReference>
<proteinExistence type="inferred from homology"/>
<evidence type="ECO:0000256" key="2">
    <source>
        <dbReference type="ARBA" id="ARBA00022741"/>
    </source>
</evidence>
<dbReference type="Proteomes" id="UP000714420">
    <property type="component" value="Unassembled WGS sequence"/>
</dbReference>
<dbReference type="EMBL" id="JABKKF010000006">
    <property type="protein sequence ID" value="NPD92202.1"/>
    <property type="molecule type" value="Genomic_DNA"/>
</dbReference>
<evidence type="ECO:0000313" key="6">
    <source>
        <dbReference type="Proteomes" id="UP000714420"/>
    </source>
</evidence>
<dbReference type="InterPro" id="IPR015854">
    <property type="entry name" value="ABC_transpr_LolD-like"/>
</dbReference>
<dbReference type="PANTHER" id="PTHR24220:SF689">
    <property type="entry name" value="LIPOPROTEIN-RELEASING SYSTEM ATP-BINDING PROTEIN LOLD"/>
    <property type="match status" value="1"/>
</dbReference>
<gene>
    <name evidence="5" type="ORF">HPS56_07560</name>
</gene>
<evidence type="ECO:0000259" key="4">
    <source>
        <dbReference type="PROSITE" id="PS50893"/>
    </source>
</evidence>
<evidence type="ECO:0000256" key="1">
    <source>
        <dbReference type="ARBA" id="ARBA00005417"/>
    </source>
</evidence>
<dbReference type="InterPro" id="IPR003439">
    <property type="entry name" value="ABC_transporter-like_ATP-bd"/>
</dbReference>
<keyword evidence="3 5" id="KW-0067">ATP-binding</keyword>
<dbReference type="PROSITE" id="PS50893">
    <property type="entry name" value="ABC_TRANSPORTER_2"/>
    <property type="match status" value="1"/>
</dbReference>
<accession>A0ABX2APN7</accession>
<evidence type="ECO:0000313" key="5">
    <source>
        <dbReference type="EMBL" id="NPD92202.1"/>
    </source>
</evidence>
<protein>
    <submittedName>
        <fullName evidence="5">ATP-binding cassette domain-containing protein</fullName>
    </submittedName>
</protein>
<comment type="caution">
    <text evidence="5">The sequence shown here is derived from an EMBL/GenBank/DDBJ whole genome shotgun (WGS) entry which is preliminary data.</text>
</comment>
<reference evidence="5 6" key="1">
    <citation type="submission" date="2020-05" db="EMBL/GenBank/DDBJ databases">
        <title>Distinct polysaccharide utilization as determinants for interspecies competition between intestinal Prevotella spp.</title>
        <authorList>
            <person name="Galvez E.J.C."/>
            <person name="Iljazovic A."/>
            <person name="Strowig T."/>
        </authorList>
    </citation>
    <scope>NUCLEOTIDE SEQUENCE [LARGE SCALE GENOMIC DNA]</scope>
    <source>
        <strain evidence="5 6">PMUR</strain>
    </source>
</reference>
<dbReference type="Pfam" id="PF00005">
    <property type="entry name" value="ABC_tran"/>
    <property type="match status" value="1"/>
</dbReference>
<organism evidence="5 6">
    <name type="scientific">Xylanibacter muris</name>
    <dbReference type="NCBI Taxonomy" id="2736290"/>
    <lineage>
        <taxon>Bacteria</taxon>
        <taxon>Pseudomonadati</taxon>
        <taxon>Bacteroidota</taxon>
        <taxon>Bacteroidia</taxon>
        <taxon>Bacteroidales</taxon>
        <taxon>Prevotellaceae</taxon>
        <taxon>Xylanibacter</taxon>
    </lineage>
</organism>
<name>A0ABX2APN7_9BACT</name>
<dbReference type="PANTHER" id="PTHR24220">
    <property type="entry name" value="IMPORT ATP-BINDING PROTEIN"/>
    <property type="match status" value="1"/>
</dbReference>
<keyword evidence="2" id="KW-0547">Nucleotide-binding</keyword>
<feature type="domain" description="ABC transporter" evidence="4">
    <location>
        <begin position="4"/>
        <end position="214"/>
    </location>
</feature>
<comment type="similarity">
    <text evidence="1">Belongs to the ABC transporter superfamily.</text>
</comment>
<dbReference type="InterPro" id="IPR027417">
    <property type="entry name" value="P-loop_NTPase"/>
</dbReference>
<dbReference type="InterPro" id="IPR017871">
    <property type="entry name" value="ABC_transporter-like_CS"/>
</dbReference>
<dbReference type="Gene3D" id="3.40.50.300">
    <property type="entry name" value="P-loop containing nucleotide triphosphate hydrolases"/>
    <property type="match status" value="1"/>
</dbReference>
<sequence>MEKIVFESVLPEVFSGSDNIHSEIWRQRVCFQRGHLYLVEAESGKGKSTFCSYVTGYRHDYSGRILFDDVDVRSYKTGDWTNCRISHISHLFQELRLFPELTAYENVDIKNRLTGFKTRKEIERWFELLGIADKINVKVGMMSFGQQQRVAMIRALAQPFDFLLADEPISHLDEENSIQMGDIMMAEATRQGAGVIVTSIGRHIGLNYEKVIRL</sequence>
<evidence type="ECO:0000256" key="3">
    <source>
        <dbReference type="ARBA" id="ARBA00022840"/>
    </source>
</evidence>
<dbReference type="RefSeq" id="WP_172275554.1">
    <property type="nucleotide sequence ID" value="NZ_CASGMU010000014.1"/>
</dbReference>
<dbReference type="PROSITE" id="PS00211">
    <property type="entry name" value="ABC_TRANSPORTER_1"/>
    <property type="match status" value="1"/>
</dbReference>
<dbReference type="SUPFAM" id="SSF52540">
    <property type="entry name" value="P-loop containing nucleoside triphosphate hydrolases"/>
    <property type="match status" value="1"/>
</dbReference>